<protein>
    <submittedName>
        <fullName evidence="9">Uncharacterized protein</fullName>
    </submittedName>
</protein>
<sequence length="695" mass="77636">MQKCCFVTSKYPILLFIELWEELSLCAPTAALSRRPQSDAASKRDAMEKASTSSAKSAAPSTSKSPKRSRNVTGEDDVATDEELFREFPIGSPVWAMNKGQWHPAKVIKREEGLHPDGRVVPTWKIHYHKWAARWDEFVMGDSLMPKTPETDAKAATENDMAPVLAPQSKTKEKPERDTSAEPKKSGKKTSAGKTAKGAAKSAAKEKSDTPTGKAKREKRKPAAVSEEDEIPRIAAPPPPPPTMMTISCPSKLTHPTVKVPAKRVSRAVSATKTEKSVLAAHAPLLLGGETAPKLDDELEDAEEGDDVAGPSSSAAATPRVSPSSNSTEQKSEVGTTSEHASMSWPPSVEPPQPLAGTQKRMRDHDEYCMMCECYEAYDPSKPEEQSPEEELWWLQYQSSVGLIAELPSDVTGLAKTPEEKEKECMEALRKLDYINYAKRQKELDITDLHVTLPECLKGLMADNYIQTVYNAKVLKPAKPEVSMEAILKAYRTHCDANPRSDKSVYWNRARLAEIAVFEKPDVFDVFSASFLLRHEIPQREEWRRAAKKDKVPELFRKYGFLHLARYIQRMCFHHNMESKRPVGRVGQQLVAIYDDMLSFLDSEYAQTMNDTERDNLYQDMDAAYIAKIKFVTFGEVLVRPGSRFTKPVVYPFRRLPQSFFEGLLAKEPTGPECLKTKYSLNKDDAAVSAEADAT</sequence>
<evidence type="ECO:0000256" key="4">
    <source>
        <dbReference type="ARBA" id="ARBA00023163"/>
    </source>
</evidence>
<keyword evidence="10" id="KW-1185">Reference proteome</keyword>
<dbReference type="Pfam" id="PF05712">
    <property type="entry name" value="MRG"/>
    <property type="match status" value="1"/>
</dbReference>
<dbReference type="PROSITE" id="PS51640">
    <property type="entry name" value="MRG"/>
    <property type="match status" value="1"/>
</dbReference>
<evidence type="ECO:0000256" key="6">
    <source>
        <dbReference type="SAM" id="MobiDB-lite"/>
    </source>
</evidence>
<accession>A0A1W0WU93</accession>
<evidence type="ECO:0000256" key="3">
    <source>
        <dbReference type="ARBA" id="ARBA00023015"/>
    </source>
</evidence>
<dbReference type="SUPFAM" id="SSF54160">
    <property type="entry name" value="Chromo domain-like"/>
    <property type="match status" value="1"/>
</dbReference>
<dbReference type="InterPro" id="IPR008676">
    <property type="entry name" value="MRG"/>
</dbReference>
<keyword evidence="2" id="KW-0156">Chromatin regulator</keyword>
<evidence type="ECO:0000259" key="8">
    <source>
        <dbReference type="Pfam" id="PF22732"/>
    </source>
</evidence>
<dbReference type="OrthoDB" id="124855at2759"/>
<feature type="region of interest" description="Disordered" evidence="6">
    <location>
        <begin position="34"/>
        <end position="80"/>
    </location>
</feature>
<name>A0A1W0WU93_HYPEX</name>
<comment type="subcellular location">
    <subcellularLocation>
        <location evidence="1">Nucleus</location>
    </subcellularLocation>
</comment>
<dbReference type="Proteomes" id="UP000192578">
    <property type="component" value="Unassembled WGS sequence"/>
</dbReference>
<evidence type="ECO:0000313" key="9">
    <source>
        <dbReference type="EMBL" id="OQV18766.1"/>
    </source>
</evidence>
<feature type="compositionally biased region" description="Low complexity" evidence="6">
    <location>
        <begin position="189"/>
        <end position="202"/>
    </location>
</feature>
<feature type="compositionally biased region" description="Polar residues" evidence="6">
    <location>
        <begin position="311"/>
        <end position="341"/>
    </location>
</feature>
<dbReference type="Gene3D" id="1.10.274.30">
    <property type="entry name" value="MRG domain"/>
    <property type="match status" value="1"/>
</dbReference>
<dbReference type="InterPro" id="IPR053820">
    <property type="entry name" value="MSL3_chromo-like"/>
</dbReference>
<reference evidence="10" key="1">
    <citation type="submission" date="2017-01" db="EMBL/GenBank/DDBJ databases">
        <title>Comparative genomics of anhydrobiosis in the tardigrade Hypsibius dujardini.</title>
        <authorList>
            <person name="Yoshida Y."/>
            <person name="Koutsovoulos G."/>
            <person name="Laetsch D."/>
            <person name="Stevens L."/>
            <person name="Kumar S."/>
            <person name="Horikawa D."/>
            <person name="Ishino K."/>
            <person name="Komine S."/>
            <person name="Tomita M."/>
            <person name="Blaxter M."/>
            <person name="Arakawa K."/>
        </authorList>
    </citation>
    <scope>NUCLEOTIDE SEQUENCE [LARGE SCALE GENOMIC DNA]</scope>
    <source>
        <strain evidence="10">Z151</strain>
    </source>
</reference>
<dbReference type="PANTHER" id="PTHR10880:SF15">
    <property type="entry name" value="MSL COMPLEX SUBUNIT 3"/>
    <property type="match status" value="1"/>
</dbReference>
<dbReference type="AlphaFoldDB" id="A0A1W0WU93"/>
<keyword evidence="5" id="KW-0539">Nucleus</keyword>
<dbReference type="GO" id="GO:0006325">
    <property type="term" value="P:chromatin organization"/>
    <property type="evidence" value="ECO:0007669"/>
    <property type="project" value="UniProtKB-KW"/>
</dbReference>
<gene>
    <name evidence="9" type="ORF">BV898_07203</name>
</gene>
<comment type="caution">
    <text evidence="9">The sequence shown here is derived from an EMBL/GenBank/DDBJ whole genome shotgun (WGS) entry which is preliminary data.</text>
</comment>
<keyword evidence="4" id="KW-0804">Transcription</keyword>
<feature type="region of interest" description="Disordered" evidence="6">
    <location>
        <begin position="149"/>
        <end position="362"/>
    </location>
</feature>
<organism evidence="9 10">
    <name type="scientific">Hypsibius exemplaris</name>
    <name type="common">Freshwater tardigrade</name>
    <dbReference type="NCBI Taxonomy" id="2072580"/>
    <lineage>
        <taxon>Eukaryota</taxon>
        <taxon>Metazoa</taxon>
        <taxon>Ecdysozoa</taxon>
        <taxon>Tardigrada</taxon>
        <taxon>Eutardigrada</taxon>
        <taxon>Parachela</taxon>
        <taxon>Hypsibioidea</taxon>
        <taxon>Hypsibiidae</taxon>
        <taxon>Hypsibius</taxon>
    </lineage>
</organism>
<feature type="domain" description="MRG" evidence="7">
    <location>
        <begin position="441"/>
        <end position="571"/>
    </location>
</feature>
<dbReference type="InterPro" id="IPR026541">
    <property type="entry name" value="MRG_dom"/>
</dbReference>
<dbReference type="GO" id="GO:0006355">
    <property type="term" value="P:regulation of DNA-templated transcription"/>
    <property type="evidence" value="ECO:0007669"/>
    <property type="project" value="InterPro"/>
</dbReference>
<keyword evidence="3" id="KW-0805">Transcription regulation</keyword>
<feature type="domain" description="MSL3 chromodomain-like" evidence="8">
    <location>
        <begin position="105"/>
        <end position="152"/>
    </location>
</feature>
<evidence type="ECO:0000256" key="1">
    <source>
        <dbReference type="ARBA" id="ARBA00004123"/>
    </source>
</evidence>
<evidence type="ECO:0000256" key="2">
    <source>
        <dbReference type="ARBA" id="ARBA00022853"/>
    </source>
</evidence>
<dbReference type="InterPro" id="IPR038217">
    <property type="entry name" value="MRG_C_sf"/>
</dbReference>
<dbReference type="EMBL" id="MTYJ01000046">
    <property type="protein sequence ID" value="OQV18766.1"/>
    <property type="molecule type" value="Genomic_DNA"/>
</dbReference>
<feature type="compositionally biased region" description="Low complexity" evidence="6">
    <location>
        <begin position="49"/>
        <end position="64"/>
    </location>
</feature>
<feature type="compositionally biased region" description="Acidic residues" evidence="6">
    <location>
        <begin position="297"/>
        <end position="307"/>
    </location>
</feature>
<evidence type="ECO:0000256" key="5">
    <source>
        <dbReference type="ARBA" id="ARBA00023242"/>
    </source>
</evidence>
<evidence type="ECO:0000313" key="10">
    <source>
        <dbReference type="Proteomes" id="UP000192578"/>
    </source>
</evidence>
<dbReference type="Gene3D" id="2.30.30.140">
    <property type="match status" value="1"/>
</dbReference>
<dbReference type="PANTHER" id="PTHR10880">
    <property type="entry name" value="MORTALITY FACTOR 4-LIKE PROTEIN"/>
    <property type="match status" value="1"/>
</dbReference>
<dbReference type="Pfam" id="PF22732">
    <property type="entry name" value="MSL3_chromo-like"/>
    <property type="match status" value="1"/>
</dbReference>
<dbReference type="InterPro" id="IPR016197">
    <property type="entry name" value="Chromo-like_dom_sf"/>
</dbReference>
<feature type="compositionally biased region" description="Basic and acidic residues" evidence="6">
    <location>
        <begin position="170"/>
        <end position="185"/>
    </location>
</feature>
<proteinExistence type="predicted"/>
<evidence type="ECO:0000259" key="7">
    <source>
        <dbReference type="Pfam" id="PF05712"/>
    </source>
</evidence>
<dbReference type="GO" id="GO:0005634">
    <property type="term" value="C:nucleus"/>
    <property type="evidence" value="ECO:0007669"/>
    <property type="project" value="UniProtKB-SubCell"/>
</dbReference>
<dbReference type="GO" id="GO:0035267">
    <property type="term" value="C:NuA4 histone acetyltransferase complex"/>
    <property type="evidence" value="ECO:0007669"/>
    <property type="project" value="TreeGrafter"/>
</dbReference>